<comment type="catalytic activity">
    <reaction evidence="8">
        <text>ATP + H2O = ADP + phosphate + H(+)</text>
        <dbReference type="Rhea" id="RHEA:13065"/>
        <dbReference type="ChEBI" id="CHEBI:15377"/>
        <dbReference type="ChEBI" id="CHEBI:15378"/>
        <dbReference type="ChEBI" id="CHEBI:30616"/>
        <dbReference type="ChEBI" id="CHEBI:43474"/>
        <dbReference type="ChEBI" id="CHEBI:456216"/>
        <dbReference type="EC" id="3.6.4.13"/>
    </reaction>
</comment>
<keyword evidence="2" id="KW-0547">Nucleotide-binding</keyword>
<reference evidence="14" key="1">
    <citation type="submission" date="2015-09" db="EMBL/GenBank/DDBJ databases">
        <title>Scylla olivacea transcriptome.</title>
        <authorList>
            <person name="Ikhwanuddin M."/>
        </authorList>
    </citation>
    <scope>NUCLEOTIDE SEQUENCE</scope>
</reference>
<evidence type="ECO:0000313" key="14">
    <source>
        <dbReference type="EMBL" id="JAI67534.1"/>
    </source>
</evidence>
<evidence type="ECO:0000256" key="10">
    <source>
        <dbReference type="SAM" id="MobiDB-lite"/>
    </source>
</evidence>
<dbReference type="PANTHER" id="PTHR47959:SF21">
    <property type="entry name" value="DEAD-BOX HELICASE 56"/>
    <property type="match status" value="1"/>
</dbReference>
<dbReference type="SMART" id="SM00487">
    <property type="entry name" value="DEXDc"/>
    <property type="match status" value="1"/>
</dbReference>
<dbReference type="CDD" id="cd18787">
    <property type="entry name" value="SF2_C_DEAD"/>
    <property type="match status" value="1"/>
</dbReference>
<dbReference type="InterPro" id="IPR050079">
    <property type="entry name" value="DEAD_box_RNA_helicase"/>
</dbReference>
<keyword evidence="3" id="KW-0378">Hydrolase</keyword>
<dbReference type="SUPFAM" id="SSF52540">
    <property type="entry name" value="P-loop containing nucleoside triphosphate hydrolases"/>
    <property type="match status" value="2"/>
</dbReference>
<evidence type="ECO:0000256" key="5">
    <source>
        <dbReference type="ARBA" id="ARBA00022840"/>
    </source>
</evidence>
<evidence type="ECO:0000256" key="1">
    <source>
        <dbReference type="ARBA" id="ARBA00012552"/>
    </source>
</evidence>
<dbReference type="GO" id="GO:0005524">
    <property type="term" value="F:ATP binding"/>
    <property type="evidence" value="ECO:0007669"/>
    <property type="project" value="UniProtKB-KW"/>
</dbReference>
<evidence type="ECO:0000256" key="4">
    <source>
        <dbReference type="ARBA" id="ARBA00022806"/>
    </source>
</evidence>
<dbReference type="InterPro" id="IPR027417">
    <property type="entry name" value="P-loop_NTPase"/>
</dbReference>
<dbReference type="InterPro" id="IPR014014">
    <property type="entry name" value="RNA_helicase_DEAD_Q_motif"/>
</dbReference>
<evidence type="ECO:0000259" key="12">
    <source>
        <dbReference type="PROSITE" id="PS51194"/>
    </source>
</evidence>
<accession>A0A0P4WSL6</accession>
<dbReference type="GO" id="GO:0003723">
    <property type="term" value="F:RNA binding"/>
    <property type="evidence" value="ECO:0007669"/>
    <property type="project" value="UniProtKB-KW"/>
</dbReference>
<feature type="region of interest" description="Disordered" evidence="10">
    <location>
        <begin position="509"/>
        <end position="558"/>
    </location>
</feature>
<dbReference type="InterPro" id="IPR011545">
    <property type="entry name" value="DEAD/DEAH_box_helicase_dom"/>
</dbReference>
<dbReference type="Pfam" id="PF00271">
    <property type="entry name" value="Helicase_C"/>
    <property type="match status" value="1"/>
</dbReference>
<dbReference type="PROSITE" id="PS51192">
    <property type="entry name" value="HELICASE_ATP_BIND_1"/>
    <property type="match status" value="1"/>
</dbReference>
<dbReference type="PANTHER" id="PTHR47959">
    <property type="entry name" value="ATP-DEPENDENT RNA HELICASE RHLE-RELATED"/>
    <property type="match status" value="1"/>
</dbReference>
<dbReference type="EC" id="3.6.4.13" evidence="1"/>
<dbReference type="SMART" id="SM00490">
    <property type="entry name" value="HELICc"/>
    <property type="match status" value="1"/>
</dbReference>
<feature type="domain" description="DEAD-box RNA helicase Q" evidence="13">
    <location>
        <begin position="11"/>
        <end position="39"/>
    </location>
</feature>
<evidence type="ECO:0000256" key="2">
    <source>
        <dbReference type="ARBA" id="ARBA00022741"/>
    </source>
</evidence>
<evidence type="ECO:0000256" key="7">
    <source>
        <dbReference type="ARBA" id="ARBA00038041"/>
    </source>
</evidence>
<evidence type="ECO:0000259" key="11">
    <source>
        <dbReference type="PROSITE" id="PS51192"/>
    </source>
</evidence>
<dbReference type="AlphaFoldDB" id="A0A0P4WSL6"/>
<sequence length="558" mass="63953">MSADGDDEKTLQFHEMGLDDRILEAIARLGWKEPTLIQEKAIPYMLEGKDLLARARTGSGKTGAFIIPAIQKILESKRTAIEQSVQVLILAPSKELCKQIKNNIGELTVSCRREVRYVDVSPQVPLEAQRPLLIDKPDIVVGTPTRVLAHIAAENLNVRNSLKLLIIDEADLMFAFDHISDIEAVLKHLPQIYQSFVTSATMWDDVKKLKKLILNKPVILRLEEPPLPTTAQLTQYVIKMETMDKVVMINVLFRLNMIRGKTIIFVNNVDKGYKLRMYLEQFGINSCVLNSEMPVASRCHIVEQFNSSKYDIIIASDEQSLEDPKINKTKEKRGKRKKDKESGVARGIDFQFVSNIINFDFPRDVDSYIHRVGRTARGNNQGTALSLVSVHEMEVFNSVEAKLKTLMLDSDAVFKDFKFDMSQLDGFRYRALDAWKRCTSIAIRETRKKELQQEMLNSNKLKSYFEDNPKDLEVLRHDKPKGGITPMNHLKHVPEYNVPENLKRVQKKVSKKKLNKNAPKVKLSQRKQLTKTQEKYRKRKADPLQSMEFSGFKKKSKV</sequence>
<feature type="domain" description="Helicase C-terminal" evidence="12">
    <location>
        <begin position="250"/>
        <end position="425"/>
    </location>
</feature>
<evidence type="ECO:0000259" key="13">
    <source>
        <dbReference type="PROSITE" id="PS51195"/>
    </source>
</evidence>
<evidence type="ECO:0000256" key="6">
    <source>
        <dbReference type="ARBA" id="ARBA00022884"/>
    </source>
</evidence>
<feature type="short sequence motif" description="Q motif" evidence="9">
    <location>
        <begin position="11"/>
        <end position="39"/>
    </location>
</feature>
<comment type="similarity">
    <text evidence="7">Belongs to the DEAD box helicase family. DDX56/DBP9 subfamily.</text>
</comment>
<evidence type="ECO:0000256" key="9">
    <source>
        <dbReference type="PROSITE-ProRule" id="PRU00552"/>
    </source>
</evidence>
<evidence type="ECO:0000256" key="3">
    <source>
        <dbReference type="ARBA" id="ARBA00022801"/>
    </source>
</evidence>
<dbReference type="InterPro" id="IPR001650">
    <property type="entry name" value="Helicase_C-like"/>
</dbReference>
<keyword evidence="6" id="KW-0694">RNA-binding</keyword>
<dbReference type="PROSITE" id="PS51194">
    <property type="entry name" value="HELICASE_CTER"/>
    <property type="match status" value="1"/>
</dbReference>
<dbReference type="GO" id="GO:0016787">
    <property type="term" value="F:hydrolase activity"/>
    <property type="evidence" value="ECO:0007669"/>
    <property type="project" value="UniProtKB-KW"/>
</dbReference>
<protein>
    <recommendedName>
        <fullName evidence="1">RNA helicase</fullName>
        <ecNumber evidence="1">3.6.4.13</ecNumber>
    </recommendedName>
</protein>
<organism evidence="14">
    <name type="scientific">Scylla olivacea</name>
    <name type="common">Orange mud crab</name>
    <name type="synonym">Cancer olivacea</name>
    <dbReference type="NCBI Taxonomy" id="85551"/>
    <lineage>
        <taxon>Eukaryota</taxon>
        <taxon>Metazoa</taxon>
        <taxon>Ecdysozoa</taxon>
        <taxon>Arthropoda</taxon>
        <taxon>Crustacea</taxon>
        <taxon>Multicrustacea</taxon>
        <taxon>Malacostraca</taxon>
        <taxon>Eumalacostraca</taxon>
        <taxon>Eucarida</taxon>
        <taxon>Decapoda</taxon>
        <taxon>Pleocyemata</taxon>
        <taxon>Brachyura</taxon>
        <taxon>Eubrachyura</taxon>
        <taxon>Portunoidea</taxon>
        <taxon>Portunidae</taxon>
        <taxon>Portuninae</taxon>
        <taxon>Scylla</taxon>
    </lineage>
</organism>
<dbReference type="Gene3D" id="3.40.50.300">
    <property type="entry name" value="P-loop containing nucleotide triphosphate hydrolases"/>
    <property type="match status" value="2"/>
</dbReference>
<evidence type="ECO:0000256" key="8">
    <source>
        <dbReference type="ARBA" id="ARBA00047984"/>
    </source>
</evidence>
<dbReference type="InterPro" id="IPR014001">
    <property type="entry name" value="Helicase_ATP-bd"/>
</dbReference>
<dbReference type="GO" id="GO:0005829">
    <property type="term" value="C:cytosol"/>
    <property type="evidence" value="ECO:0007669"/>
    <property type="project" value="TreeGrafter"/>
</dbReference>
<dbReference type="GO" id="GO:0003724">
    <property type="term" value="F:RNA helicase activity"/>
    <property type="evidence" value="ECO:0007669"/>
    <property type="project" value="UniProtKB-EC"/>
</dbReference>
<keyword evidence="4" id="KW-0347">Helicase</keyword>
<feature type="domain" description="Helicase ATP-binding" evidence="11">
    <location>
        <begin position="42"/>
        <end position="220"/>
    </location>
</feature>
<dbReference type="PROSITE" id="PS51195">
    <property type="entry name" value="Q_MOTIF"/>
    <property type="match status" value="1"/>
</dbReference>
<proteinExistence type="inferred from homology"/>
<dbReference type="EMBL" id="GDRN01030905">
    <property type="protein sequence ID" value="JAI67534.1"/>
    <property type="molecule type" value="Transcribed_RNA"/>
</dbReference>
<dbReference type="Pfam" id="PF00270">
    <property type="entry name" value="DEAD"/>
    <property type="match status" value="1"/>
</dbReference>
<keyword evidence="5" id="KW-0067">ATP-binding</keyword>
<name>A0A0P4WSL6_SCYOL</name>
<dbReference type="CDD" id="cd17961">
    <property type="entry name" value="DEADc_DDX56"/>
    <property type="match status" value="1"/>
</dbReference>